<keyword evidence="1" id="KW-0175">Coiled coil</keyword>
<dbReference type="STRING" id="320771.Cflav_PD6416"/>
<keyword evidence="3" id="KW-0472">Membrane</keyword>
<protein>
    <submittedName>
        <fullName evidence="4">Uncharacterized protein</fullName>
    </submittedName>
</protein>
<keyword evidence="3" id="KW-1133">Transmembrane helix</keyword>
<dbReference type="EMBL" id="ABOX02000006">
    <property type="protein sequence ID" value="EEF62141.1"/>
    <property type="molecule type" value="Genomic_DNA"/>
</dbReference>
<dbReference type="InterPro" id="IPR023346">
    <property type="entry name" value="Lysozyme-like_dom_sf"/>
</dbReference>
<organism evidence="4 5">
    <name type="scientific">Pedosphaera parvula (strain Ellin514)</name>
    <dbReference type="NCBI Taxonomy" id="320771"/>
    <lineage>
        <taxon>Bacteria</taxon>
        <taxon>Pseudomonadati</taxon>
        <taxon>Verrucomicrobiota</taxon>
        <taxon>Pedosphaerae</taxon>
        <taxon>Pedosphaerales</taxon>
        <taxon>Pedosphaeraceae</taxon>
        <taxon>Pedosphaera</taxon>
    </lineage>
</organism>
<evidence type="ECO:0000313" key="5">
    <source>
        <dbReference type="Proteomes" id="UP000003688"/>
    </source>
</evidence>
<reference evidence="4 5" key="1">
    <citation type="journal article" date="2011" name="J. Bacteriol.">
        <title>Genome sequence of 'Pedosphaera parvula' Ellin514, an aerobic Verrucomicrobial isolate from pasture soil.</title>
        <authorList>
            <person name="Kant R."/>
            <person name="van Passel M.W."/>
            <person name="Sangwan P."/>
            <person name="Palva A."/>
            <person name="Lucas S."/>
            <person name="Copeland A."/>
            <person name="Lapidus A."/>
            <person name="Glavina Del Rio T."/>
            <person name="Dalin E."/>
            <person name="Tice H."/>
            <person name="Bruce D."/>
            <person name="Goodwin L."/>
            <person name="Pitluck S."/>
            <person name="Chertkov O."/>
            <person name="Larimer F.W."/>
            <person name="Land M.L."/>
            <person name="Hauser L."/>
            <person name="Brettin T.S."/>
            <person name="Detter J.C."/>
            <person name="Han S."/>
            <person name="de Vos W.M."/>
            <person name="Janssen P.H."/>
            <person name="Smidt H."/>
        </authorList>
    </citation>
    <scope>NUCLEOTIDE SEQUENCE [LARGE SCALE GENOMIC DNA]</scope>
    <source>
        <strain evidence="4 5">Ellin514</strain>
    </source>
</reference>
<evidence type="ECO:0000256" key="2">
    <source>
        <dbReference type="SAM" id="MobiDB-lite"/>
    </source>
</evidence>
<gene>
    <name evidence="4" type="ORF">Cflav_PD6416</name>
</gene>
<feature type="coiled-coil region" evidence="1">
    <location>
        <begin position="247"/>
        <end position="274"/>
    </location>
</feature>
<dbReference type="RefSeq" id="WP_007413893.1">
    <property type="nucleotide sequence ID" value="NZ_ABOX02000006.1"/>
</dbReference>
<evidence type="ECO:0000256" key="1">
    <source>
        <dbReference type="SAM" id="Coils"/>
    </source>
</evidence>
<accession>B9XDJ5</accession>
<feature type="transmembrane region" description="Helical" evidence="3">
    <location>
        <begin position="314"/>
        <end position="334"/>
    </location>
</feature>
<comment type="caution">
    <text evidence="4">The sequence shown here is derived from an EMBL/GenBank/DDBJ whole genome shotgun (WGS) entry which is preliminary data.</text>
</comment>
<dbReference type="Gene3D" id="1.10.530.10">
    <property type="match status" value="1"/>
</dbReference>
<feature type="region of interest" description="Disordered" evidence="2">
    <location>
        <begin position="48"/>
        <end position="67"/>
    </location>
</feature>
<dbReference type="AlphaFoldDB" id="B9XDJ5"/>
<dbReference type="Proteomes" id="UP000003688">
    <property type="component" value="Unassembled WGS sequence"/>
</dbReference>
<proteinExistence type="predicted"/>
<evidence type="ECO:0000256" key="3">
    <source>
        <dbReference type="SAM" id="Phobius"/>
    </source>
</evidence>
<sequence length="343" mass="37634" precursor="true">MPVHRLTAAKGHTPDGLFMHFPSLPSFSLLILLALAATNLSRAQLSAETPAVGQPPSAADSAPIRSPEDLAREKAIAEFTQRMKDANYPALFEKAASEFGVPTDVLAGIAFAETRWEHLQWPPGETVSPETGMPRPYGIMSLWDNEYFGHSLLDAAKLIGKDPQELKDDPYQNMRGAAALLKQLYSETPKPADAQGDEIESWRKAIVKYSGIPQPELSEQHGLEVYEYMNDGYHQYGIEWEKHPVKLEAMRAEVAKIKADAQALALAREKEQQEKDAKLIPALAKKNVNNEAPKAQSGAAVQVAASTPSTKPSWMIWGAALGILALVVVIYFALRPKDISSRK</sequence>
<name>B9XDJ5_PEDPL</name>
<dbReference type="SUPFAM" id="SSF53955">
    <property type="entry name" value="Lysozyme-like"/>
    <property type="match status" value="1"/>
</dbReference>
<keyword evidence="3" id="KW-0812">Transmembrane</keyword>
<keyword evidence="5" id="KW-1185">Reference proteome</keyword>
<evidence type="ECO:0000313" key="4">
    <source>
        <dbReference type="EMBL" id="EEF62141.1"/>
    </source>
</evidence>